<evidence type="ECO:0000256" key="9">
    <source>
        <dbReference type="ARBA" id="ARBA00023004"/>
    </source>
</evidence>
<feature type="domain" description="GAF" evidence="11">
    <location>
        <begin position="26"/>
        <end position="174"/>
    </location>
</feature>
<dbReference type="GO" id="GO:0005524">
    <property type="term" value="F:ATP binding"/>
    <property type="evidence" value="ECO:0007669"/>
    <property type="project" value="UniProtKB-ARBA"/>
</dbReference>
<dbReference type="Gene3D" id="3.30.565.10">
    <property type="entry name" value="Histidine kinase-like ATPase, C-terminal domain"/>
    <property type="match status" value="1"/>
</dbReference>
<dbReference type="GO" id="GO:0019826">
    <property type="term" value="F:oxygen sensor activity"/>
    <property type="evidence" value="ECO:0007669"/>
    <property type="project" value="UniProtKB-ARBA"/>
</dbReference>
<evidence type="ECO:0000256" key="8">
    <source>
        <dbReference type="ARBA" id="ARBA00022842"/>
    </source>
</evidence>
<evidence type="ECO:0000256" key="10">
    <source>
        <dbReference type="ARBA" id="ARBA00023012"/>
    </source>
</evidence>
<dbReference type="InterPro" id="IPR029016">
    <property type="entry name" value="GAF-like_dom_sf"/>
</dbReference>
<keyword evidence="5" id="KW-0808">Transferase</keyword>
<evidence type="ECO:0000313" key="12">
    <source>
        <dbReference type="EMBL" id="PIB76925.1"/>
    </source>
</evidence>
<comment type="caution">
    <text evidence="12">The sequence shown here is derived from an EMBL/GenBank/DDBJ whole genome shotgun (WGS) entry which is preliminary data.</text>
</comment>
<dbReference type="GO" id="GO:0000287">
    <property type="term" value="F:magnesium ion binding"/>
    <property type="evidence" value="ECO:0007669"/>
    <property type="project" value="UniProtKB-ARBA"/>
</dbReference>
<gene>
    <name evidence="12" type="ORF">CQY22_004635</name>
</gene>
<sequence>MAEPEATGLVRDGLIDAMLAVTTNLDLEETLTTIVDTAMRLVGARYGALGVIGPSADLLERFIHQGIDRATADKIGPLPQGRGVLGVLLDEPEPVRIPDVAEHPASVGFPPHHPPMRTFLGVPIRIRDEVYGNLYLTEKADGKLFTADDEVLVVALAAAAGIAINNARLYRRTRELDVLSERDRIARDLHDHVIQRLFAVGLSLQGALGAGYEQQRDRISVALDDLQDVVQEIRTTIFDLHGGQVTRLRQRLEQAVNQMTDHSPVRATLHFTGPLSVVDASLADHAEAVVREAVANVVRHADATTVVVNVVVDDNLRVTVIDNGHGIPACTTRSGLANLASRADECGGVLSVGADPGGGTRLEWSVPLP</sequence>
<dbReference type="GO" id="GO:0000155">
    <property type="term" value="F:phosphorelay sensor kinase activity"/>
    <property type="evidence" value="ECO:0007669"/>
    <property type="project" value="InterPro"/>
</dbReference>
<dbReference type="RefSeq" id="WP_090589105.1">
    <property type="nucleotide sequence ID" value="NZ_CP104302.1"/>
</dbReference>
<dbReference type="OrthoDB" id="5241249at2"/>
<protein>
    <recommendedName>
        <fullName evidence="11">GAF domain-containing protein</fullName>
    </recommendedName>
</protein>
<dbReference type="Pfam" id="PF13185">
    <property type="entry name" value="GAF_2"/>
    <property type="match status" value="1"/>
</dbReference>
<reference evidence="12 13" key="1">
    <citation type="journal article" date="2017" name="Infect. Genet. Evol.">
        <title>The new phylogeny of the genus Mycobacterium: The old and the news.</title>
        <authorList>
            <person name="Tortoli E."/>
            <person name="Fedrizzi T."/>
            <person name="Meehan C.J."/>
            <person name="Trovato A."/>
            <person name="Grottola A."/>
            <person name="Giacobazzi E."/>
            <person name="Serpini G.F."/>
            <person name="Tagliazucchi S."/>
            <person name="Fabio A."/>
            <person name="Bettua C."/>
            <person name="Bertorelli R."/>
            <person name="Frascaro F."/>
            <person name="De Sanctis V."/>
            <person name="Pecorari M."/>
            <person name="Jousson O."/>
            <person name="Segata N."/>
            <person name="Cirillo D.M."/>
        </authorList>
    </citation>
    <scope>NUCLEOTIDE SEQUENCE [LARGE SCALE GENOMIC DNA]</scope>
    <source>
        <strain evidence="12 13">CIP1034565</strain>
    </source>
</reference>
<dbReference type="GO" id="GO:0020037">
    <property type="term" value="F:heme binding"/>
    <property type="evidence" value="ECO:0007669"/>
    <property type="project" value="UniProtKB-ARBA"/>
</dbReference>
<dbReference type="Pfam" id="PF07730">
    <property type="entry name" value="HisKA_3"/>
    <property type="match status" value="1"/>
</dbReference>
<dbReference type="InterPro" id="IPR003018">
    <property type="entry name" value="GAF"/>
</dbReference>
<keyword evidence="7" id="KW-0418">Kinase</keyword>
<dbReference type="EMBL" id="PDCN02000003">
    <property type="protein sequence ID" value="PIB76925.1"/>
    <property type="molecule type" value="Genomic_DNA"/>
</dbReference>
<organism evidence="12 13">
    <name type="scientific">Mycolicibacterium brumae</name>
    <dbReference type="NCBI Taxonomy" id="85968"/>
    <lineage>
        <taxon>Bacteria</taxon>
        <taxon>Bacillati</taxon>
        <taxon>Actinomycetota</taxon>
        <taxon>Actinomycetes</taxon>
        <taxon>Mycobacteriales</taxon>
        <taxon>Mycobacteriaceae</taxon>
        <taxon>Mycolicibacterium</taxon>
    </lineage>
</organism>
<dbReference type="Pfam" id="PF02518">
    <property type="entry name" value="HATPase_c"/>
    <property type="match status" value="1"/>
</dbReference>
<dbReference type="GO" id="GO:0016020">
    <property type="term" value="C:membrane"/>
    <property type="evidence" value="ECO:0007669"/>
    <property type="project" value="InterPro"/>
</dbReference>
<dbReference type="InterPro" id="IPR011712">
    <property type="entry name" value="Sig_transdc_His_kin_sub3_dim/P"/>
</dbReference>
<keyword evidence="6" id="KW-0479">Metal-binding</keyword>
<keyword evidence="4" id="KW-0597">Phosphoprotein</keyword>
<dbReference type="CDD" id="cd16917">
    <property type="entry name" value="HATPase_UhpB-NarQ-NarX-like"/>
    <property type="match status" value="1"/>
</dbReference>
<dbReference type="Gene3D" id="3.30.450.40">
    <property type="match status" value="1"/>
</dbReference>
<dbReference type="GO" id="GO:0070025">
    <property type="term" value="F:carbon monoxide binding"/>
    <property type="evidence" value="ECO:0007669"/>
    <property type="project" value="UniProtKB-ARBA"/>
</dbReference>
<evidence type="ECO:0000256" key="6">
    <source>
        <dbReference type="ARBA" id="ARBA00022723"/>
    </source>
</evidence>
<dbReference type="AlphaFoldDB" id="A0A2G5PF17"/>
<accession>A0A2G5PF17</accession>
<evidence type="ECO:0000256" key="5">
    <source>
        <dbReference type="ARBA" id="ARBA00022679"/>
    </source>
</evidence>
<keyword evidence="10" id="KW-0902">Two-component regulatory system</keyword>
<dbReference type="GO" id="GO:0070483">
    <property type="term" value="P:detection of hypoxia"/>
    <property type="evidence" value="ECO:0007669"/>
    <property type="project" value="UniProtKB-ARBA"/>
</dbReference>
<dbReference type="PANTHER" id="PTHR24421">
    <property type="entry name" value="NITRATE/NITRITE SENSOR PROTEIN NARX-RELATED"/>
    <property type="match status" value="1"/>
</dbReference>
<proteinExistence type="predicted"/>
<dbReference type="InterPro" id="IPR003594">
    <property type="entry name" value="HATPase_dom"/>
</dbReference>
<dbReference type="SUPFAM" id="SSF55781">
    <property type="entry name" value="GAF domain-like"/>
    <property type="match status" value="1"/>
</dbReference>
<keyword evidence="3" id="KW-0963">Cytoplasm</keyword>
<dbReference type="InterPro" id="IPR050482">
    <property type="entry name" value="Sensor_HK_TwoCompSys"/>
</dbReference>
<dbReference type="FunFam" id="3.30.450.40:FF:000052">
    <property type="entry name" value="Oxygen sensor histidine kinase response regulator DevS/DosS"/>
    <property type="match status" value="1"/>
</dbReference>
<dbReference type="GO" id="GO:0046983">
    <property type="term" value="F:protein dimerization activity"/>
    <property type="evidence" value="ECO:0007669"/>
    <property type="project" value="InterPro"/>
</dbReference>
<dbReference type="GO" id="GO:0019825">
    <property type="term" value="F:oxygen binding"/>
    <property type="evidence" value="ECO:0007669"/>
    <property type="project" value="UniProtKB-ARBA"/>
</dbReference>
<dbReference type="SUPFAM" id="SSF55874">
    <property type="entry name" value="ATPase domain of HSP90 chaperone/DNA topoisomerase II/histidine kinase"/>
    <property type="match status" value="1"/>
</dbReference>
<evidence type="ECO:0000256" key="7">
    <source>
        <dbReference type="ARBA" id="ARBA00022777"/>
    </source>
</evidence>
<evidence type="ECO:0000259" key="11">
    <source>
        <dbReference type="SMART" id="SM00065"/>
    </source>
</evidence>
<evidence type="ECO:0000256" key="4">
    <source>
        <dbReference type="ARBA" id="ARBA00022553"/>
    </source>
</evidence>
<dbReference type="STRING" id="85968.GCA_900073015_02243"/>
<evidence type="ECO:0000256" key="1">
    <source>
        <dbReference type="ARBA" id="ARBA00001946"/>
    </source>
</evidence>
<name>A0A2G5PF17_9MYCO</name>
<evidence type="ECO:0000256" key="3">
    <source>
        <dbReference type="ARBA" id="ARBA00022490"/>
    </source>
</evidence>
<dbReference type="SMART" id="SM00065">
    <property type="entry name" value="GAF"/>
    <property type="match status" value="1"/>
</dbReference>
<dbReference type="Gene3D" id="1.20.5.1930">
    <property type="match status" value="1"/>
</dbReference>
<dbReference type="Proteomes" id="UP000230551">
    <property type="component" value="Unassembled WGS sequence"/>
</dbReference>
<comment type="cofactor">
    <cofactor evidence="2">
        <name>heme</name>
        <dbReference type="ChEBI" id="CHEBI:30413"/>
    </cofactor>
</comment>
<keyword evidence="13" id="KW-1185">Reference proteome</keyword>
<dbReference type="InterPro" id="IPR036890">
    <property type="entry name" value="HATPase_C_sf"/>
</dbReference>
<evidence type="ECO:0000256" key="2">
    <source>
        <dbReference type="ARBA" id="ARBA00001971"/>
    </source>
</evidence>
<evidence type="ECO:0000313" key="13">
    <source>
        <dbReference type="Proteomes" id="UP000230551"/>
    </source>
</evidence>
<comment type="cofactor">
    <cofactor evidence="1">
        <name>Mg(2+)</name>
        <dbReference type="ChEBI" id="CHEBI:18420"/>
    </cofactor>
</comment>
<keyword evidence="9" id="KW-0408">Iron</keyword>
<keyword evidence="8" id="KW-0460">Magnesium</keyword>
<dbReference type="GO" id="GO:0070026">
    <property type="term" value="F:nitric oxide binding"/>
    <property type="evidence" value="ECO:0007669"/>
    <property type="project" value="UniProtKB-ARBA"/>
</dbReference>
<dbReference type="PANTHER" id="PTHR24421:SF56">
    <property type="entry name" value="OXYGEN SENSOR HISTIDINE KINASE RESPONSE REGULATOR DOST"/>
    <property type="match status" value="1"/>
</dbReference>